<dbReference type="SUPFAM" id="SSF57667">
    <property type="entry name" value="beta-beta-alpha zinc fingers"/>
    <property type="match status" value="1"/>
</dbReference>
<evidence type="ECO:0000313" key="4">
    <source>
        <dbReference type="Proteomes" id="UP000838878"/>
    </source>
</evidence>
<feature type="compositionally biased region" description="Basic and acidic residues" evidence="1">
    <location>
        <begin position="488"/>
        <end position="500"/>
    </location>
</feature>
<organism evidence="3 4">
    <name type="scientific">Brenthis ino</name>
    <name type="common">lesser marbled fritillary</name>
    <dbReference type="NCBI Taxonomy" id="405034"/>
    <lineage>
        <taxon>Eukaryota</taxon>
        <taxon>Metazoa</taxon>
        <taxon>Ecdysozoa</taxon>
        <taxon>Arthropoda</taxon>
        <taxon>Hexapoda</taxon>
        <taxon>Insecta</taxon>
        <taxon>Pterygota</taxon>
        <taxon>Neoptera</taxon>
        <taxon>Endopterygota</taxon>
        <taxon>Lepidoptera</taxon>
        <taxon>Glossata</taxon>
        <taxon>Ditrysia</taxon>
        <taxon>Papilionoidea</taxon>
        <taxon>Nymphalidae</taxon>
        <taxon>Heliconiinae</taxon>
        <taxon>Argynnini</taxon>
        <taxon>Brenthis</taxon>
    </lineage>
</organism>
<dbReference type="AlphaFoldDB" id="A0A8J9VGM2"/>
<evidence type="ECO:0000313" key="3">
    <source>
        <dbReference type="EMBL" id="CAH0721298.1"/>
    </source>
</evidence>
<dbReference type="EMBL" id="OV170222">
    <property type="protein sequence ID" value="CAH0721298.1"/>
    <property type="molecule type" value="Genomic_DNA"/>
</dbReference>
<feature type="region of interest" description="Disordered" evidence="1">
    <location>
        <begin position="479"/>
        <end position="629"/>
    </location>
</feature>
<feature type="compositionally biased region" description="Basic and acidic residues" evidence="1">
    <location>
        <begin position="518"/>
        <end position="530"/>
    </location>
</feature>
<feature type="compositionally biased region" description="Basic and acidic residues" evidence="1">
    <location>
        <begin position="157"/>
        <end position="197"/>
    </location>
</feature>
<keyword evidence="4" id="KW-1185">Reference proteome</keyword>
<feature type="region of interest" description="Disordered" evidence="1">
    <location>
        <begin position="365"/>
        <end position="417"/>
    </location>
</feature>
<feature type="domain" description="C2H2-type" evidence="2">
    <location>
        <begin position="204"/>
        <end position="228"/>
    </location>
</feature>
<dbReference type="PANTHER" id="PTHR15491:SF9">
    <property type="entry name" value="CIP1-INTERACTING ZINC FINGER PROTEIN"/>
    <property type="match status" value="1"/>
</dbReference>
<protein>
    <recommendedName>
        <fullName evidence="2">C2H2-type domain-containing protein</fullName>
    </recommendedName>
</protein>
<feature type="domain" description="C2H2-type" evidence="2">
    <location>
        <begin position="299"/>
        <end position="323"/>
    </location>
</feature>
<feature type="compositionally biased region" description="Basic and acidic residues" evidence="1">
    <location>
        <begin position="599"/>
        <end position="608"/>
    </location>
</feature>
<feature type="compositionally biased region" description="Acidic residues" evidence="1">
    <location>
        <begin position="550"/>
        <end position="567"/>
    </location>
</feature>
<proteinExistence type="predicted"/>
<feature type="compositionally biased region" description="Basic and acidic residues" evidence="1">
    <location>
        <begin position="568"/>
        <end position="588"/>
    </location>
</feature>
<feature type="domain" description="C2H2-type" evidence="2">
    <location>
        <begin position="445"/>
        <end position="469"/>
    </location>
</feature>
<dbReference type="OrthoDB" id="6378952at2759"/>
<dbReference type="SMART" id="SM00355">
    <property type="entry name" value="ZnF_C2H2"/>
    <property type="match status" value="3"/>
</dbReference>
<evidence type="ECO:0000259" key="2">
    <source>
        <dbReference type="SMART" id="SM00355"/>
    </source>
</evidence>
<dbReference type="GO" id="GO:0005634">
    <property type="term" value="C:nucleus"/>
    <property type="evidence" value="ECO:0007669"/>
    <property type="project" value="TreeGrafter"/>
</dbReference>
<dbReference type="InterPro" id="IPR013087">
    <property type="entry name" value="Znf_C2H2_type"/>
</dbReference>
<feature type="compositionally biased region" description="Basic and acidic residues" evidence="1">
    <location>
        <begin position="365"/>
        <end position="403"/>
    </location>
</feature>
<dbReference type="InterPro" id="IPR036236">
    <property type="entry name" value="Znf_C2H2_sf"/>
</dbReference>
<feature type="compositionally biased region" description="Acidic residues" evidence="1">
    <location>
        <begin position="531"/>
        <end position="542"/>
    </location>
</feature>
<feature type="non-terminal residue" evidence="3">
    <location>
        <position position="629"/>
    </location>
</feature>
<dbReference type="PANTHER" id="PTHR15491">
    <property type="match status" value="1"/>
</dbReference>
<feature type="region of interest" description="Disordered" evidence="1">
    <location>
        <begin position="105"/>
        <end position="197"/>
    </location>
</feature>
<evidence type="ECO:0000256" key="1">
    <source>
        <dbReference type="SAM" id="MobiDB-lite"/>
    </source>
</evidence>
<accession>A0A8J9VGM2</accession>
<feature type="compositionally biased region" description="Polar residues" evidence="1">
    <location>
        <begin position="117"/>
        <end position="129"/>
    </location>
</feature>
<name>A0A8J9VGM2_9NEOP</name>
<reference evidence="3" key="1">
    <citation type="submission" date="2021-12" db="EMBL/GenBank/DDBJ databases">
        <authorList>
            <person name="Martin H S."/>
        </authorList>
    </citation>
    <scope>NUCLEOTIDE SEQUENCE</scope>
</reference>
<gene>
    <name evidence="3" type="ORF">BINO364_LOCUS7412</name>
</gene>
<dbReference type="Proteomes" id="UP000838878">
    <property type="component" value="Chromosome 2"/>
</dbReference>
<sequence>MEFPFIDYFFIGALAEKMANRRPQGNGRRMDFGRNDRGKNFRGGVSPWQGGGPGGDLPNLLPLGGGPTEATLALASNLINLLQPRQNPVPSLLDMPMRRDFGPNMSRYDRGYGPNRMGNQGNFRRTGNYNRAGERINNNRKPFRPNDGQRQQNKSSPKKDADSKAKPVKESEDKNQDSDKPEKSEEDKRDAPKTRYDDINPQLLKCHICNKSMWDGRSFENHLSGRAHAIMMQKTAESYALTADTMRQEFKIREMKRTRKTGQQPPRDFYCAMCDMYAADGAIHRTTVGHRKLKKYLHPTCTSCYKEMPTRIELDEHRLTAEHLKNMQDKQEVVSKPKPEVMVISTLNMEQSYLRDDRQRWRRIERTEMDKDEGKQDKGEDESKKNQEDVEVKQEPEEKKSIDNENTILDYKEGDDVSKVTPDMMPAYSTERGVGKSFLSPFSCVQCTLCRKFLDSEETAEVHLRTWRHHQLFLQVLSDKSGNQQPQESRKRSHNDDSGTWKRRKTTPEDDDEADADQNGHEEDNVKNEPTDADETNMENEDSDLHAADELEDWEQSVDEILNDEAQDDAKEPEKEPEPEQEGEKPQEKEEEVEQQPEAESKNEEEKNPTPAPQSTASQRGRGRGRRRY</sequence>
<dbReference type="InterPro" id="IPR026811">
    <property type="entry name" value="CIZ1"/>
</dbReference>